<protein>
    <submittedName>
        <fullName evidence="1">Uncharacterized protein</fullName>
    </submittedName>
</protein>
<dbReference type="Proteomes" id="UP000271010">
    <property type="component" value="Unassembled WGS sequence"/>
</dbReference>
<proteinExistence type="predicted"/>
<comment type="caution">
    <text evidence="1">The sequence shown here is derived from an EMBL/GenBank/DDBJ whole genome shotgun (WGS) entry which is preliminary data.</text>
</comment>
<gene>
    <name evidence="1" type="ORF">EFA69_08165</name>
</gene>
<dbReference type="AlphaFoldDB" id="A0A3M9MVF7"/>
<sequence length="120" mass="13190">MVLTVGAAFAQAPADSTQTIEAPKERPHLRYKVKPDRWANRLGKSRRGDVVESAGADGVQSEDVTTIYSNMPVAKIGGGKRGMPSAPIDSTKHYHLRKKRYKVLPIPGHKEEAAEQEAKR</sequence>
<dbReference type="EMBL" id="RJJE01000009">
    <property type="protein sequence ID" value="RNI29522.1"/>
    <property type="molecule type" value="Genomic_DNA"/>
</dbReference>
<evidence type="ECO:0000313" key="2">
    <source>
        <dbReference type="Proteomes" id="UP000271010"/>
    </source>
</evidence>
<reference evidence="1 2" key="1">
    <citation type="submission" date="2018-11" db="EMBL/GenBank/DDBJ databases">
        <title>Rufibacter latericius sp. nov., isolated from water in Baiyang Lake.</title>
        <authorList>
            <person name="Yang Y."/>
        </authorList>
    </citation>
    <scope>NUCLEOTIDE SEQUENCE [LARGE SCALE GENOMIC DNA]</scope>
    <source>
        <strain evidence="1 2">MCC P1</strain>
    </source>
</reference>
<organism evidence="1 2">
    <name type="scientific">Rufibacter immobilis</name>
    <dbReference type="NCBI Taxonomy" id="1348778"/>
    <lineage>
        <taxon>Bacteria</taxon>
        <taxon>Pseudomonadati</taxon>
        <taxon>Bacteroidota</taxon>
        <taxon>Cytophagia</taxon>
        <taxon>Cytophagales</taxon>
        <taxon>Hymenobacteraceae</taxon>
        <taxon>Rufibacter</taxon>
    </lineage>
</organism>
<name>A0A3M9MVF7_9BACT</name>
<keyword evidence="2" id="KW-1185">Reference proteome</keyword>
<accession>A0A3M9MVF7</accession>
<evidence type="ECO:0000313" key="1">
    <source>
        <dbReference type="EMBL" id="RNI29522.1"/>
    </source>
</evidence>